<dbReference type="AlphaFoldDB" id="R7S7E1"/>
<proteinExistence type="predicted"/>
<dbReference type="GeneID" id="19420220"/>
<evidence type="ECO:0008006" key="3">
    <source>
        <dbReference type="Google" id="ProtNLM"/>
    </source>
</evidence>
<dbReference type="EMBL" id="JH711798">
    <property type="protein sequence ID" value="EIW51891.1"/>
    <property type="molecule type" value="Genomic_DNA"/>
</dbReference>
<dbReference type="OrthoDB" id="2831072at2759"/>
<gene>
    <name evidence="1" type="ORF">TRAVEDRAFT_75616</name>
</gene>
<keyword evidence="2" id="KW-1185">Reference proteome</keyword>
<dbReference type="Gene3D" id="3.10.129.10">
    <property type="entry name" value="Hotdog Thioesterase"/>
    <property type="match status" value="1"/>
</dbReference>
<dbReference type="SUPFAM" id="SSF54637">
    <property type="entry name" value="Thioesterase/thiol ester dehydrase-isomerase"/>
    <property type="match status" value="1"/>
</dbReference>
<evidence type="ECO:0000313" key="2">
    <source>
        <dbReference type="Proteomes" id="UP000054317"/>
    </source>
</evidence>
<dbReference type="KEGG" id="tvs:TRAVEDRAFT_75616"/>
<dbReference type="InterPro" id="IPR029069">
    <property type="entry name" value="HotDog_dom_sf"/>
</dbReference>
<evidence type="ECO:0000313" key="1">
    <source>
        <dbReference type="EMBL" id="EIW51891.1"/>
    </source>
</evidence>
<dbReference type="RefSeq" id="XP_008045418.1">
    <property type="nucleotide sequence ID" value="XM_008047227.1"/>
</dbReference>
<dbReference type="OMA" id="PRTHRSC"/>
<accession>R7S7E1</accession>
<name>R7S7E1_TRAVS</name>
<protein>
    <recommendedName>
        <fullName evidence="3">Thioesterase domain-containing protein</fullName>
    </recommendedName>
</protein>
<sequence>MNSDRDQSAIHFEGNLSPEQRSAILVFADRILRGRGRFAKSTGSRLEVTEVSLYEREEDKKTQMRMVFEVDVNEDMLNSGDTAYSRVRTVVLRPRTHRSCSFITLYALGIATDRKMRLVSQALTTVFHAPAKTGAKLRIVNTTVAFGARTVTARTEIWDATNRRLVASGVNSQMQPSVAKL</sequence>
<dbReference type="Proteomes" id="UP000054317">
    <property type="component" value="Unassembled WGS sequence"/>
</dbReference>
<reference evidence="2" key="1">
    <citation type="journal article" date="2012" name="Science">
        <title>The Paleozoic origin of enzymatic lignin decomposition reconstructed from 31 fungal genomes.</title>
        <authorList>
            <person name="Floudas D."/>
            <person name="Binder M."/>
            <person name="Riley R."/>
            <person name="Barry K."/>
            <person name="Blanchette R.A."/>
            <person name="Henrissat B."/>
            <person name="Martinez A.T."/>
            <person name="Otillar R."/>
            <person name="Spatafora J.W."/>
            <person name="Yadav J.S."/>
            <person name="Aerts A."/>
            <person name="Benoit I."/>
            <person name="Boyd A."/>
            <person name="Carlson A."/>
            <person name="Copeland A."/>
            <person name="Coutinho P.M."/>
            <person name="de Vries R.P."/>
            <person name="Ferreira P."/>
            <person name="Findley K."/>
            <person name="Foster B."/>
            <person name="Gaskell J."/>
            <person name="Glotzer D."/>
            <person name="Gorecki P."/>
            <person name="Heitman J."/>
            <person name="Hesse C."/>
            <person name="Hori C."/>
            <person name="Igarashi K."/>
            <person name="Jurgens J.A."/>
            <person name="Kallen N."/>
            <person name="Kersten P."/>
            <person name="Kohler A."/>
            <person name="Kuees U."/>
            <person name="Kumar T.K.A."/>
            <person name="Kuo A."/>
            <person name="LaButti K."/>
            <person name="Larrondo L.F."/>
            <person name="Lindquist E."/>
            <person name="Ling A."/>
            <person name="Lombard V."/>
            <person name="Lucas S."/>
            <person name="Lundell T."/>
            <person name="Martin R."/>
            <person name="McLaughlin D.J."/>
            <person name="Morgenstern I."/>
            <person name="Morin E."/>
            <person name="Murat C."/>
            <person name="Nagy L.G."/>
            <person name="Nolan M."/>
            <person name="Ohm R.A."/>
            <person name="Patyshakuliyeva A."/>
            <person name="Rokas A."/>
            <person name="Ruiz-Duenas F.J."/>
            <person name="Sabat G."/>
            <person name="Salamov A."/>
            <person name="Samejima M."/>
            <person name="Schmutz J."/>
            <person name="Slot J.C."/>
            <person name="St John F."/>
            <person name="Stenlid J."/>
            <person name="Sun H."/>
            <person name="Sun S."/>
            <person name="Syed K."/>
            <person name="Tsang A."/>
            <person name="Wiebenga A."/>
            <person name="Young D."/>
            <person name="Pisabarro A."/>
            <person name="Eastwood D.C."/>
            <person name="Martin F."/>
            <person name="Cullen D."/>
            <person name="Grigoriev I.V."/>
            <person name="Hibbett D.S."/>
        </authorList>
    </citation>
    <scope>NUCLEOTIDE SEQUENCE [LARGE SCALE GENOMIC DNA]</scope>
    <source>
        <strain evidence="2">FP-101664</strain>
    </source>
</reference>
<organism evidence="1 2">
    <name type="scientific">Trametes versicolor (strain FP-101664)</name>
    <name type="common">White-rot fungus</name>
    <name type="synonym">Coriolus versicolor</name>
    <dbReference type="NCBI Taxonomy" id="717944"/>
    <lineage>
        <taxon>Eukaryota</taxon>
        <taxon>Fungi</taxon>
        <taxon>Dikarya</taxon>
        <taxon>Basidiomycota</taxon>
        <taxon>Agaricomycotina</taxon>
        <taxon>Agaricomycetes</taxon>
        <taxon>Polyporales</taxon>
        <taxon>Polyporaceae</taxon>
        <taxon>Trametes</taxon>
    </lineage>
</organism>